<dbReference type="InterPro" id="IPR036410">
    <property type="entry name" value="HSP_DnaJ_Cys-rich_dom_sf"/>
</dbReference>
<dbReference type="Pfam" id="PF03589">
    <property type="entry name" value="Antiterm"/>
    <property type="match status" value="2"/>
</dbReference>
<name>A0ABS1Z0C4_9GAMM</name>
<keyword evidence="1" id="KW-0805">Transcription regulation</keyword>
<sequence>MSLEATVKYHFPKGQNFSGTAPQTSPDTLTGIDYIAAIGMTQSRVQLGYSAFMGKMGVSEIDAARAVSLLTDFALESCDKVAAFRKLDAGVRTAVMQTLAAYAWLDYCRSAASVKPCECCQATGFIEAEVFSMKSPLHGGLTRNVKEAVRVLCRACKGKGVVSTACRDCNGRGQAVLKAATEKQGVPVKGECRRCYERIPSTGAYKAISEFTGAISLDTWKKSGKPFYDRLITKLEAEETRADAALKSATA</sequence>
<evidence type="ECO:0000313" key="4">
    <source>
        <dbReference type="EMBL" id="MBM0745854.1"/>
    </source>
</evidence>
<dbReference type="EMBL" id="JAFCXS010000001">
    <property type="protein sequence ID" value="MBM0745854.1"/>
    <property type="molecule type" value="Genomic_DNA"/>
</dbReference>
<dbReference type="RefSeq" id="WP_039385011.1">
    <property type="nucleotide sequence ID" value="NZ_CP083448.1"/>
</dbReference>
<protein>
    <submittedName>
        <fullName evidence="4">Antitermination protein</fullName>
    </submittedName>
</protein>
<keyword evidence="2" id="KW-0238">DNA-binding</keyword>
<dbReference type="InterPro" id="IPR038500">
    <property type="entry name" value="Antitermination_sf"/>
</dbReference>
<evidence type="ECO:0000256" key="1">
    <source>
        <dbReference type="ARBA" id="ARBA00023015"/>
    </source>
</evidence>
<dbReference type="Gene3D" id="1.10.274.110">
    <property type="match status" value="2"/>
</dbReference>
<keyword evidence="3" id="KW-0804">Transcription</keyword>
<reference evidence="4 5" key="1">
    <citation type="submission" date="2021-01" db="EMBL/GenBank/DDBJ databases">
        <title>Complete genome sequence of Pantoea eucrina OB49, a heavy metal tolerant bacterium with PGPR potential isolated from wheat in Algeria.</title>
        <authorList>
            <person name="Lekired A."/>
            <person name="Ouzari I.H."/>
        </authorList>
    </citation>
    <scope>NUCLEOTIDE SEQUENCE [LARGE SCALE GENOMIC DNA]</scope>
    <source>
        <strain evidence="4 5">OB49</strain>
    </source>
</reference>
<accession>A0ABS1Z0C4</accession>
<proteinExistence type="inferred from homology"/>
<dbReference type="HAMAP" id="MF_04158">
    <property type="entry name" value="Antitermination_lambda"/>
    <property type="match status" value="1"/>
</dbReference>
<gene>
    <name evidence="4" type="ORF">JJB79_00240</name>
</gene>
<evidence type="ECO:0000313" key="5">
    <source>
        <dbReference type="Proteomes" id="UP000809137"/>
    </source>
</evidence>
<dbReference type="Proteomes" id="UP000809137">
    <property type="component" value="Unassembled WGS sequence"/>
</dbReference>
<dbReference type="InterPro" id="IPR003222">
    <property type="entry name" value="Antitermntn"/>
</dbReference>
<keyword evidence="5" id="KW-1185">Reference proteome</keyword>
<comment type="caution">
    <text evidence="4">The sequence shown here is derived from an EMBL/GenBank/DDBJ whole genome shotgun (WGS) entry which is preliminary data.</text>
</comment>
<evidence type="ECO:0000256" key="3">
    <source>
        <dbReference type="ARBA" id="ARBA00023163"/>
    </source>
</evidence>
<evidence type="ECO:0000256" key="2">
    <source>
        <dbReference type="ARBA" id="ARBA00023125"/>
    </source>
</evidence>
<dbReference type="SUPFAM" id="SSF57938">
    <property type="entry name" value="DnaJ/Hsp40 cysteine-rich domain"/>
    <property type="match status" value="1"/>
</dbReference>
<organism evidence="4 5">
    <name type="scientific">Pantoea eucrina</name>
    <dbReference type="NCBI Taxonomy" id="472693"/>
    <lineage>
        <taxon>Bacteria</taxon>
        <taxon>Pseudomonadati</taxon>
        <taxon>Pseudomonadota</taxon>
        <taxon>Gammaproteobacteria</taxon>
        <taxon>Enterobacterales</taxon>
        <taxon>Erwiniaceae</taxon>
        <taxon>Pantoea</taxon>
    </lineage>
</organism>
<dbReference type="GeneID" id="84691553"/>